<evidence type="ECO:0000259" key="2">
    <source>
        <dbReference type="Pfam" id="PF12867"/>
    </source>
</evidence>
<dbReference type="EMBL" id="CP121194">
    <property type="protein sequence ID" value="XBH09321.1"/>
    <property type="molecule type" value="Genomic_DNA"/>
</dbReference>
<feature type="signal peptide" evidence="1">
    <location>
        <begin position="1"/>
        <end position="21"/>
    </location>
</feature>
<dbReference type="Gene3D" id="1.20.120.450">
    <property type="entry name" value="dinb family like domain"/>
    <property type="match status" value="1"/>
</dbReference>
<name>A0AAU7D5N4_9BACT</name>
<evidence type="ECO:0000313" key="3">
    <source>
        <dbReference type="EMBL" id="XBH09321.1"/>
    </source>
</evidence>
<sequence>MIKQMVVALALTACCSFGAQAQMGGAKAPAVAPGTMIPPAKSFDAMLSGFESEMMGAAKAMPADKYNFAPSAAIFKPDQKTDYLSPDNKGVRSFGAMVGHVAQANYFYAGSLSGMKPDVDVKAIGSMTDKDQLVAALQASFAFVHKAIGTLTPQNAFESVRGDQTRASLAGFVVAHGFDHYGQLVEYLRMNGIVPPASQR</sequence>
<feature type="domain" description="DinB-like" evidence="2">
    <location>
        <begin position="52"/>
        <end position="184"/>
    </location>
</feature>
<dbReference type="InterPro" id="IPR024775">
    <property type="entry name" value="DinB-like"/>
</dbReference>
<dbReference type="RefSeq" id="WP_348266832.1">
    <property type="nucleotide sequence ID" value="NZ_CP121194.1"/>
</dbReference>
<dbReference type="KEGG" id="epl:P4G45_12615"/>
<dbReference type="Pfam" id="PF12867">
    <property type="entry name" value="DinB_2"/>
    <property type="match status" value="1"/>
</dbReference>
<evidence type="ECO:0000256" key="1">
    <source>
        <dbReference type="SAM" id="SignalP"/>
    </source>
</evidence>
<evidence type="ECO:0000313" key="4">
    <source>
        <dbReference type="EMBL" id="XBH12609.1"/>
    </source>
</evidence>
<organism evidence="4">
    <name type="scientific">Edaphobacter paludis</name>
    <dbReference type="NCBI Taxonomy" id="3035702"/>
    <lineage>
        <taxon>Bacteria</taxon>
        <taxon>Pseudomonadati</taxon>
        <taxon>Acidobacteriota</taxon>
        <taxon>Terriglobia</taxon>
        <taxon>Terriglobales</taxon>
        <taxon>Acidobacteriaceae</taxon>
        <taxon>Edaphobacter</taxon>
    </lineage>
</organism>
<dbReference type="SUPFAM" id="SSF109854">
    <property type="entry name" value="DinB/YfiT-like putative metalloenzymes"/>
    <property type="match status" value="1"/>
</dbReference>
<gene>
    <name evidence="3" type="ORF">P4G45_12615</name>
    <name evidence="4" type="ORF">P8936_13030</name>
</gene>
<accession>A0AAU7D5N4</accession>
<keyword evidence="1" id="KW-0732">Signal</keyword>
<proteinExistence type="predicted"/>
<feature type="chain" id="PRO_5043288718" evidence="1">
    <location>
        <begin position="22"/>
        <end position="200"/>
    </location>
</feature>
<protein>
    <submittedName>
        <fullName evidence="4">DinB family protein</fullName>
    </submittedName>
</protein>
<accession>A0AAU7CVX1</accession>
<dbReference type="AlphaFoldDB" id="A0AAU7D5N4"/>
<dbReference type="EMBL" id="CP121195">
    <property type="protein sequence ID" value="XBH12609.1"/>
    <property type="molecule type" value="Genomic_DNA"/>
</dbReference>
<reference evidence="4" key="1">
    <citation type="submission" date="2023-03" db="EMBL/GenBank/DDBJ databases">
        <title>Edaphobacter sp.</title>
        <authorList>
            <person name="Huber K.J."/>
            <person name="Papendorf J."/>
            <person name="Pilke C."/>
            <person name="Bunk B."/>
            <person name="Sproeer C."/>
            <person name="Pester M."/>
        </authorList>
    </citation>
    <scope>NUCLEOTIDE SEQUENCE</scope>
    <source>
        <strain evidence="3">DSM 109919</strain>
        <strain evidence="4">DSM 109920</strain>
    </source>
</reference>
<dbReference type="InterPro" id="IPR034660">
    <property type="entry name" value="DinB/YfiT-like"/>
</dbReference>